<dbReference type="PANTHER" id="PTHR42860">
    <property type="entry name" value="VITAMIN B12-BINDING PROTEIN"/>
    <property type="match status" value="1"/>
</dbReference>
<sequence>MRIASLLSSATEIVYELGLQEHLVAISHECDWPPQALHLPRLSRSRFDPAGLTSGEIDAEVRRCMVEYGSVYEIHTDALRDVRPDIILTQAVCEVCAVPTGSVHDAVAGLSFQPEVVSLDAHTVAGIFATMRQVADAAGQSALGTAAVERMTARLDHVAEAVAHRPRPRVLALEWLEPPFAPGHWIPEMVTMAGGDNLLGTAGARSVEVPWERVDGSDPDHLLLLPCGYDLAAARADADRSRERLYAAAPRALREGRATLGHSAYFSRSGPRIVEGTEALAAWLHPDAGLHAPRELILEPWS</sequence>
<protein>
    <submittedName>
        <fullName evidence="3">Iron complex transport system substrate-binding protein</fullName>
    </submittedName>
</protein>
<dbReference type="InterPro" id="IPR051030">
    <property type="entry name" value="Vitamin_B12-ABC_binding"/>
</dbReference>
<dbReference type="PROSITE" id="PS50883">
    <property type="entry name" value="EAL"/>
    <property type="match status" value="1"/>
</dbReference>
<feature type="domain" description="EAL" evidence="1">
    <location>
        <begin position="242"/>
        <end position="302"/>
    </location>
</feature>
<dbReference type="RefSeq" id="WP_170031461.1">
    <property type="nucleotide sequence ID" value="NZ_JABDTL010000001.1"/>
</dbReference>
<dbReference type="PROSITE" id="PS50983">
    <property type="entry name" value="FE_B12_PBP"/>
    <property type="match status" value="1"/>
</dbReference>
<evidence type="ECO:0000313" key="3">
    <source>
        <dbReference type="EMBL" id="MBB6068935.1"/>
    </source>
</evidence>
<evidence type="ECO:0000313" key="4">
    <source>
        <dbReference type="Proteomes" id="UP000582837"/>
    </source>
</evidence>
<proteinExistence type="predicted"/>
<reference evidence="3 4" key="1">
    <citation type="submission" date="2020-08" db="EMBL/GenBank/DDBJ databases">
        <title>Genomic Encyclopedia of Type Strains, Phase IV (KMG-IV): sequencing the most valuable type-strain genomes for metagenomic binning, comparative biology and taxonomic classification.</title>
        <authorList>
            <person name="Goeker M."/>
        </authorList>
    </citation>
    <scope>NUCLEOTIDE SEQUENCE [LARGE SCALE GENOMIC DNA]</scope>
    <source>
        <strain evidence="3 4">DSM 29007</strain>
    </source>
</reference>
<dbReference type="Pfam" id="PF01497">
    <property type="entry name" value="Peripla_BP_2"/>
    <property type="match status" value="1"/>
</dbReference>
<dbReference type="PANTHER" id="PTHR42860:SF1">
    <property type="entry name" value="VITAMIN B12-BINDING PROTEIN"/>
    <property type="match status" value="1"/>
</dbReference>
<dbReference type="EMBL" id="JACHIA010000001">
    <property type="protein sequence ID" value="MBB6068935.1"/>
    <property type="molecule type" value="Genomic_DNA"/>
</dbReference>
<dbReference type="InterPro" id="IPR001633">
    <property type="entry name" value="EAL_dom"/>
</dbReference>
<gene>
    <name evidence="3" type="ORF">HNQ61_000546</name>
</gene>
<accession>A0A841GVN2</accession>
<feature type="domain" description="Fe/B12 periplasmic-binding" evidence="2">
    <location>
        <begin position="2"/>
        <end position="288"/>
    </location>
</feature>
<dbReference type="SUPFAM" id="SSF53807">
    <property type="entry name" value="Helical backbone' metal receptor"/>
    <property type="match status" value="1"/>
</dbReference>
<dbReference type="Proteomes" id="UP000582837">
    <property type="component" value="Unassembled WGS sequence"/>
</dbReference>
<evidence type="ECO:0000259" key="1">
    <source>
        <dbReference type="PROSITE" id="PS50883"/>
    </source>
</evidence>
<keyword evidence="4" id="KW-1185">Reference proteome</keyword>
<evidence type="ECO:0000259" key="2">
    <source>
        <dbReference type="PROSITE" id="PS50983"/>
    </source>
</evidence>
<dbReference type="AlphaFoldDB" id="A0A841GVN2"/>
<comment type="caution">
    <text evidence="3">The sequence shown here is derived from an EMBL/GenBank/DDBJ whole genome shotgun (WGS) entry which is preliminary data.</text>
</comment>
<organism evidence="3 4">
    <name type="scientific">Longimicrobium terrae</name>
    <dbReference type="NCBI Taxonomy" id="1639882"/>
    <lineage>
        <taxon>Bacteria</taxon>
        <taxon>Pseudomonadati</taxon>
        <taxon>Gemmatimonadota</taxon>
        <taxon>Longimicrobiia</taxon>
        <taxon>Longimicrobiales</taxon>
        <taxon>Longimicrobiaceae</taxon>
        <taxon>Longimicrobium</taxon>
    </lineage>
</organism>
<name>A0A841GVN2_9BACT</name>
<dbReference type="CDD" id="cd01144">
    <property type="entry name" value="BtuF"/>
    <property type="match status" value="1"/>
</dbReference>
<dbReference type="InterPro" id="IPR002491">
    <property type="entry name" value="ABC_transptr_periplasmic_BD"/>
</dbReference>
<dbReference type="Gene3D" id="3.40.50.1980">
    <property type="entry name" value="Nitrogenase molybdenum iron protein domain"/>
    <property type="match status" value="2"/>
</dbReference>